<accession>A0A1W1YLJ2</accession>
<dbReference type="CDD" id="cd03064">
    <property type="entry name" value="TRX_Fd_NuoE"/>
    <property type="match status" value="1"/>
</dbReference>
<dbReference type="InterPro" id="IPR042128">
    <property type="entry name" value="NuoE_dom"/>
</dbReference>
<evidence type="ECO:0000313" key="9">
    <source>
        <dbReference type="Proteomes" id="UP000192418"/>
    </source>
</evidence>
<dbReference type="PIRSF" id="PIRSF000216">
    <property type="entry name" value="NADH_DH_24kDa"/>
    <property type="match status" value="1"/>
</dbReference>
<evidence type="ECO:0000313" key="8">
    <source>
        <dbReference type="EMBL" id="SMC36671.1"/>
    </source>
</evidence>
<dbReference type="Gene3D" id="1.10.10.1590">
    <property type="entry name" value="NADH-quinone oxidoreductase subunit E"/>
    <property type="match status" value="1"/>
</dbReference>
<dbReference type="SUPFAM" id="SSF52833">
    <property type="entry name" value="Thioredoxin-like"/>
    <property type="match status" value="1"/>
</dbReference>
<dbReference type="PANTHER" id="PTHR43342">
    <property type="entry name" value="NADH-QUINONE OXIDOREDUCTASE, E SUBUNIT"/>
    <property type="match status" value="1"/>
</dbReference>
<dbReference type="EMBL" id="FWXY01000001">
    <property type="protein sequence ID" value="SMC36671.1"/>
    <property type="molecule type" value="Genomic_DNA"/>
</dbReference>
<evidence type="ECO:0000256" key="2">
    <source>
        <dbReference type="ARBA" id="ARBA00022714"/>
    </source>
</evidence>
<feature type="binding site" evidence="7">
    <location>
        <position position="94"/>
    </location>
    <ligand>
        <name>[2Fe-2S] cluster</name>
        <dbReference type="ChEBI" id="CHEBI:190135"/>
    </ligand>
</feature>
<keyword evidence="2 7" id="KW-0001">2Fe-2S</keyword>
<evidence type="ECO:0000256" key="5">
    <source>
        <dbReference type="ARBA" id="ARBA00023014"/>
    </source>
</evidence>
<evidence type="ECO:0000256" key="7">
    <source>
        <dbReference type="PIRSR" id="PIRSR000216-1"/>
    </source>
</evidence>
<feature type="binding site" evidence="7">
    <location>
        <position position="139"/>
    </location>
    <ligand>
        <name>[2Fe-2S] cluster</name>
        <dbReference type="ChEBI" id="CHEBI:190135"/>
    </ligand>
</feature>
<name>A0A1W1YLJ2_9BACT</name>
<dbReference type="InterPro" id="IPR028431">
    <property type="entry name" value="NADP_DH_HndA-like"/>
</dbReference>
<keyword evidence="5 7" id="KW-0411">Iron-sulfur</keyword>
<sequence>MGYIMIKRIHPHHPDIDGNMWEKIDTIIEAGRGEPGALITVLRECQDVVRYLPRELLSYVSSGLNLPVSQVFGVATFYSFFSLTPKGRHTIKACTGTACYVKGIKESLNRIHGKYNLKEGGTTEDRRFSLEGVRCLGACGLAPVMVVDKDVHGAVSSDKVIQILENYK</sequence>
<dbReference type="InterPro" id="IPR002023">
    <property type="entry name" value="NuoE-like"/>
</dbReference>
<dbReference type="STRING" id="1121400.SAMN02746065_101143"/>
<feature type="binding site" evidence="7">
    <location>
        <position position="135"/>
    </location>
    <ligand>
        <name>[2Fe-2S] cluster</name>
        <dbReference type="ChEBI" id="CHEBI:190135"/>
    </ligand>
</feature>
<keyword evidence="3 7" id="KW-0479">Metal-binding</keyword>
<proteinExistence type="inferred from homology"/>
<dbReference type="GO" id="GO:0051537">
    <property type="term" value="F:2 iron, 2 sulfur cluster binding"/>
    <property type="evidence" value="ECO:0007669"/>
    <property type="project" value="UniProtKB-KW"/>
</dbReference>
<protein>
    <submittedName>
        <fullName evidence="8">NADH dehydrogenase subunit E</fullName>
    </submittedName>
</protein>
<comment type="similarity">
    <text evidence="1">Belongs to the complex I 24 kDa subunit family.</text>
</comment>
<evidence type="ECO:0000256" key="1">
    <source>
        <dbReference type="ARBA" id="ARBA00010643"/>
    </source>
</evidence>
<dbReference type="InterPro" id="IPR036249">
    <property type="entry name" value="Thioredoxin-like_sf"/>
</dbReference>
<keyword evidence="4 7" id="KW-0408">Iron</keyword>
<evidence type="ECO:0000256" key="4">
    <source>
        <dbReference type="ARBA" id="ARBA00023004"/>
    </source>
</evidence>
<dbReference type="Gene3D" id="3.40.30.10">
    <property type="entry name" value="Glutaredoxin"/>
    <property type="match status" value="1"/>
</dbReference>
<organism evidence="8 9">
    <name type="scientific">Desulfocicer vacuolatum DSM 3385</name>
    <dbReference type="NCBI Taxonomy" id="1121400"/>
    <lineage>
        <taxon>Bacteria</taxon>
        <taxon>Pseudomonadati</taxon>
        <taxon>Thermodesulfobacteriota</taxon>
        <taxon>Desulfobacteria</taxon>
        <taxon>Desulfobacterales</taxon>
        <taxon>Desulfobacteraceae</taxon>
        <taxon>Desulfocicer</taxon>
    </lineage>
</organism>
<comment type="cofactor">
    <cofactor evidence="7">
        <name>[2Fe-2S] cluster</name>
        <dbReference type="ChEBI" id="CHEBI:190135"/>
    </cofactor>
    <text evidence="7">Binds 1 [2Fe-2S] cluster.</text>
</comment>
<feature type="binding site" evidence="7">
    <location>
        <position position="99"/>
    </location>
    <ligand>
        <name>[2Fe-2S] cluster</name>
        <dbReference type="ChEBI" id="CHEBI:190135"/>
    </ligand>
</feature>
<reference evidence="8 9" key="1">
    <citation type="submission" date="2017-04" db="EMBL/GenBank/DDBJ databases">
        <authorList>
            <person name="Afonso C.L."/>
            <person name="Miller P.J."/>
            <person name="Scott M.A."/>
            <person name="Spackman E."/>
            <person name="Goraichik I."/>
            <person name="Dimitrov K.M."/>
            <person name="Suarez D.L."/>
            <person name="Swayne D.E."/>
        </authorList>
    </citation>
    <scope>NUCLEOTIDE SEQUENCE [LARGE SCALE GENOMIC DNA]</scope>
    <source>
        <strain evidence="8 9">DSM 3385</strain>
    </source>
</reference>
<dbReference type="PANTHER" id="PTHR43342:SF2">
    <property type="entry name" value="POTENTIAL NAD-REDUCING HYDROGENASE SUBUNIT"/>
    <property type="match status" value="1"/>
</dbReference>
<evidence type="ECO:0000256" key="3">
    <source>
        <dbReference type="ARBA" id="ARBA00022723"/>
    </source>
</evidence>
<dbReference type="GO" id="GO:0046872">
    <property type="term" value="F:metal ion binding"/>
    <property type="evidence" value="ECO:0007669"/>
    <property type="project" value="UniProtKB-KW"/>
</dbReference>
<dbReference type="Pfam" id="PF01257">
    <property type="entry name" value="2Fe-2S_thioredx"/>
    <property type="match status" value="1"/>
</dbReference>
<dbReference type="InterPro" id="IPR041921">
    <property type="entry name" value="NuoE_N"/>
</dbReference>
<keyword evidence="9" id="KW-1185">Reference proteome</keyword>
<gene>
    <name evidence="8" type="ORF">SAMN02746065_101143</name>
</gene>
<evidence type="ECO:0000256" key="6">
    <source>
        <dbReference type="ARBA" id="ARBA00034078"/>
    </source>
</evidence>
<dbReference type="AlphaFoldDB" id="A0A1W1YLJ2"/>
<dbReference type="GO" id="GO:0016491">
    <property type="term" value="F:oxidoreductase activity"/>
    <property type="evidence" value="ECO:0007669"/>
    <property type="project" value="InterPro"/>
</dbReference>
<dbReference type="PROSITE" id="PS01099">
    <property type="entry name" value="COMPLEX1_24K"/>
    <property type="match status" value="1"/>
</dbReference>
<comment type="cofactor">
    <cofactor evidence="6">
        <name>[2Fe-2S] cluster</name>
        <dbReference type="ChEBI" id="CHEBI:190135"/>
    </cofactor>
</comment>
<dbReference type="Proteomes" id="UP000192418">
    <property type="component" value="Unassembled WGS sequence"/>
</dbReference>